<evidence type="ECO:0000313" key="3">
    <source>
        <dbReference type="Proteomes" id="UP000024635"/>
    </source>
</evidence>
<feature type="region of interest" description="Disordered" evidence="1">
    <location>
        <begin position="62"/>
        <end position="91"/>
    </location>
</feature>
<organism evidence="2 3">
    <name type="scientific">Ancylostoma ceylanicum</name>
    <dbReference type="NCBI Taxonomy" id="53326"/>
    <lineage>
        <taxon>Eukaryota</taxon>
        <taxon>Metazoa</taxon>
        <taxon>Ecdysozoa</taxon>
        <taxon>Nematoda</taxon>
        <taxon>Chromadorea</taxon>
        <taxon>Rhabditida</taxon>
        <taxon>Rhabditina</taxon>
        <taxon>Rhabditomorpha</taxon>
        <taxon>Strongyloidea</taxon>
        <taxon>Ancylostomatidae</taxon>
        <taxon>Ancylostomatinae</taxon>
        <taxon>Ancylostoma</taxon>
    </lineage>
</organism>
<accession>A0A016WI98</accession>
<dbReference type="Proteomes" id="UP000024635">
    <property type="component" value="Unassembled WGS sequence"/>
</dbReference>
<name>A0A016WI98_9BILA</name>
<proteinExistence type="predicted"/>
<gene>
    <name evidence="2" type="primary">Acey_s0683.g1503</name>
    <name evidence="2" type="ORF">Y032_0683g1503</name>
</gene>
<dbReference type="AlphaFoldDB" id="A0A016WI98"/>
<protein>
    <submittedName>
        <fullName evidence="2">Uncharacterized protein</fullName>
    </submittedName>
</protein>
<sequence>MLHGGGVAPSSLSAAADIGIAKTASNIDELSNMIDFITRKEKGTEVCGESEAEKMATMKIREDESNKVHSEEIPQQDQSLKKTENVSVSLQ</sequence>
<keyword evidence="3" id="KW-1185">Reference proteome</keyword>
<feature type="compositionally biased region" description="Basic and acidic residues" evidence="1">
    <location>
        <begin position="62"/>
        <end position="72"/>
    </location>
</feature>
<evidence type="ECO:0000313" key="2">
    <source>
        <dbReference type="EMBL" id="EYC38987.1"/>
    </source>
</evidence>
<dbReference type="OrthoDB" id="5898261at2759"/>
<dbReference type="EMBL" id="JARK01000283">
    <property type="protein sequence ID" value="EYC38987.1"/>
    <property type="molecule type" value="Genomic_DNA"/>
</dbReference>
<comment type="caution">
    <text evidence="2">The sequence shown here is derived from an EMBL/GenBank/DDBJ whole genome shotgun (WGS) entry which is preliminary data.</text>
</comment>
<reference evidence="3" key="1">
    <citation type="journal article" date="2015" name="Nat. Genet.">
        <title>The genome and transcriptome of the zoonotic hookworm Ancylostoma ceylanicum identify infection-specific gene families.</title>
        <authorList>
            <person name="Schwarz E.M."/>
            <person name="Hu Y."/>
            <person name="Antoshechkin I."/>
            <person name="Miller M.M."/>
            <person name="Sternberg P.W."/>
            <person name="Aroian R.V."/>
        </authorList>
    </citation>
    <scope>NUCLEOTIDE SEQUENCE</scope>
    <source>
        <strain evidence="3">HY135</strain>
    </source>
</reference>
<evidence type="ECO:0000256" key="1">
    <source>
        <dbReference type="SAM" id="MobiDB-lite"/>
    </source>
</evidence>